<dbReference type="InterPro" id="IPR011652">
    <property type="entry name" value="MORN_2"/>
</dbReference>
<protein>
    <recommendedName>
        <fullName evidence="3">Toxin-antitoxin system YwqK family antitoxin</fullName>
    </recommendedName>
</protein>
<dbReference type="Gene3D" id="3.90.930.1">
    <property type="match status" value="1"/>
</dbReference>
<proteinExistence type="predicted"/>
<evidence type="ECO:0008006" key="3">
    <source>
        <dbReference type="Google" id="ProtNLM"/>
    </source>
</evidence>
<dbReference type="RefSeq" id="WP_138851036.1">
    <property type="nucleotide sequence ID" value="NZ_CP040710.1"/>
</dbReference>
<dbReference type="KEGG" id="asag:FGM00_00535"/>
<dbReference type="OrthoDB" id="1223552at2"/>
<dbReference type="SUPFAM" id="SSF82185">
    <property type="entry name" value="Histone H3 K4-specific methyltransferase SET7/9 N-terminal domain"/>
    <property type="match status" value="1"/>
</dbReference>
<keyword evidence="2" id="KW-1185">Reference proteome</keyword>
<evidence type="ECO:0000313" key="1">
    <source>
        <dbReference type="EMBL" id="QCW98681.1"/>
    </source>
</evidence>
<name>A0A5B7SKW4_9FLAO</name>
<dbReference type="AlphaFoldDB" id="A0A5B7SKW4"/>
<accession>A0A5B7SKW4</accession>
<dbReference type="EMBL" id="CP040710">
    <property type="protein sequence ID" value="QCW98681.1"/>
    <property type="molecule type" value="Genomic_DNA"/>
</dbReference>
<reference evidence="1 2" key="1">
    <citation type="submission" date="2019-05" db="EMBL/GenBank/DDBJ databases">
        <title>Genome sequencing of F202Z8.</title>
        <authorList>
            <person name="Kwon Y.M."/>
        </authorList>
    </citation>
    <scope>NUCLEOTIDE SEQUENCE [LARGE SCALE GENOMIC DNA]</scope>
    <source>
        <strain evidence="1 2">F202Z8</strain>
    </source>
</reference>
<dbReference type="Proteomes" id="UP000310017">
    <property type="component" value="Chromosome"/>
</dbReference>
<dbReference type="Pfam" id="PF07661">
    <property type="entry name" value="MORN_2"/>
    <property type="match status" value="2"/>
</dbReference>
<gene>
    <name evidence="1" type="ORF">FGM00_00535</name>
</gene>
<organism evidence="1 2">
    <name type="scientific">Aggregatimonas sangjinii</name>
    <dbReference type="NCBI Taxonomy" id="2583587"/>
    <lineage>
        <taxon>Bacteria</taxon>
        <taxon>Pseudomonadati</taxon>
        <taxon>Bacteroidota</taxon>
        <taxon>Flavobacteriia</taxon>
        <taxon>Flavobacteriales</taxon>
        <taxon>Flavobacteriaceae</taxon>
        <taxon>Aggregatimonas</taxon>
    </lineage>
</organism>
<sequence length="160" mass="18946">MIKIVLFFTFFLSLGNASESGNEYHREYYESGEVKSEGWIRNNNKTGYWRFYHSNGKLSEKGHFTKGKRSGYWYFYSATGGLREEGHFENNEKADWWLFYDALGNVNHKCQLSEGIKNGYCLMYKNDDIVKAEKYRNGKKIKSWSSFSSFRRENKLSDLR</sequence>
<evidence type="ECO:0000313" key="2">
    <source>
        <dbReference type="Proteomes" id="UP000310017"/>
    </source>
</evidence>